<feature type="signal peptide" evidence="1">
    <location>
        <begin position="1"/>
        <end position="22"/>
    </location>
</feature>
<dbReference type="AlphaFoldDB" id="A0AAD8XSC6"/>
<organism evidence="2 3">
    <name type="scientific">Skeletonema marinoi</name>
    <dbReference type="NCBI Taxonomy" id="267567"/>
    <lineage>
        <taxon>Eukaryota</taxon>
        <taxon>Sar</taxon>
        <taxon>Stramenopiles</taxon>
        <taxon>Ochrophyta</taxon>
        <taxon>Bacillariophyta</taxon>
        <taxon>Coscinodiscophyceae</taxon>
        <taxon>Thalassiosirophycidae</taxon>
        <taxon>Thalassiosirales</taxon>
        <taxon>Skeletonemataceae</taxon>
        <taxon>Skeletonema</taxon>
        <taxon>Skeletonema marinoi-dohrnii complex</taxon>
    </lineage>
</organism>
<keyword evidence="1" id="KW-0732">Signal</keyword>
<feature type="chain" id="PRO_5042008167" description="Apple domain-containing protein" evidence="1">
    <location>
        <begin position="23"/>
        <end position="209"/>
    </location>
</feature>
<evidence type="ECO:0000313" key="2">
    <source>
        <dbReference type="EMBL" id="KAK1732827.1"/>
    </source>
</evidence>
<proteinExistence type="predicted"/>
<name>A0AAD8XSC6_9STRA</name>
<comment type="caution">
    <text evidence="2">The sequence shown here is derived from an EMBL/GenBank/DDBJ whole genome shotgun (WGS) entry which is preliminary data.</text>
</comment>
<keyword evidence="3" id="KW-1185">Reference proteome</keyword>
<dbReference type="EMBL" id="JATAAI010000057">
    <property type="protein sequence ID" value="KAK1732827.1"/>
    <property type="molecule type" value="Genomic_DNA"/>
</dbReference>
<evidence type="ECO:0000256" key="1">
    <source>
        <dbReference type="SAM" id="SignalP"/>
    </source>
</evidence>
<protein>
    <recommendedName>
        <fullName evidence="4">Apple domain-containing protein</fullName>
    </recommendedName>
</protein>
<evidence type="ECO:0008006" key="4">
    <source>
        <dbReference type="Google" id="ProtNLM"/>
    </source>
</evidence>
<gene>
    <name evidence="2" type="ORF">QTG54_016539</name>
</gene>
<sequence length="209" mass="22892">MKFSSPFLALALAGAGVSSVLSVEVVGSLRRSYDSGVVVNDDKQSQLKVSGYAPPSSFEEKKRSKVDKARGYEHYEEGNGYCVDARGKYYAALMWSNIASVEDCKTYCISVNDNLPTDWPFRGIDYNESESDSSCFCLFDTIDDEEGMRTNIPKCTDLNPSMDGCFVWDDGSAGYGAVESIVSVPDGPYGSYTCVPWSDESEILDAARE</sequence>
<reference evidence="2" key="1">
    <citation type="submission" date="2023-06" db="EMBL/GenBank/DDBJ databases">
        <title>Survivors Of The Sea: Transcriptome response of Skeletonema marinoi to long-term dormancy.</title>
        <authorList>
            <person name="Pinder M.I.M."/>
            <person name="Kourtchenko O."/>
            <person name="Robertson E.K."/>
            <person name="Larsson T."/>
            <person name="Maumus F."/>
            <person name="Osuna-Cruz C.M."/>
            <person name="Vancaester E."/>
            <person name="Stenow R."/>
            <person name="Vandepoele K."/>
            <person name="Ploug H."/>
            <person name="Bruchert V."/>
            <person name="Godhe A."/>
            <person name="Topel M."/>
        </authorList>
    </citation>
    <scope>NUCLEOTIDE SEQUENCE</scope>
    <source>
        <strain evidence="2">R05AC</strain>
    </source>
</reference>
<dbReference type="Proteomes" id="UP001224775">
    <property type="component" value="Unassembled WGS sequence"/>
</dbReference>
<evidence type="ECO:0000313" key="3">
    <source>
        <dbReference type="Proteomes" id="UP001224775"/>
    </source>
</evidence>
<accession>A0AAD8XSC6</accession>